<comment type="caution">
    <text evidence="1">The sequence shown here is derived from an EMBL/GenBank/DDBJ whole genome shotgun (WGS) entry which is preliminary data.</text>
</comment>
<keyword evidence="2" id="KW-1185">Reference proteome</keyword>
<evidence type="ECO:0000313" key="2">
    <source>
        <dbReference type="Proteomes" id="UP001216674"/>
    </source>
</evidence>
<dbReference type="Proteomes" id="UP001216674">
    <property type="component" value="Unassembled WGS sequence"/>
</dbReference>
<evidence type="ECO:0000313" key="1">
    <source>
        <dbReference type="EMBL" id="MDF3837451.1"/>
    </source>
</evidence>
<name>A0ABT6AXU6_9BURK</name>
<reference evidence="1 2" key="1">
    <citation type="submission" date="2023-03" db="EMBL/GenBank/DDBJ databases">
        <title>Draft assemblies of triclosan tolerant bacteria isolated from returned activated sludge.</title>
        <authorList>
            <person name="Van Hamelsveld S."/>
        </authorList>
    </citation>
    <scope>NUCLEOTIDE SEQUENCE [LARGE SCALE GENOMIC DNA]</scope>
    <source>
        <strain evidence="1 2">GW210010_S58</strain>
    </source>
</reference>
<organism evidence="1 2">
    <name type="scientific">Cupriavidus basilensis</name>
    <dbReference type="NCBI Taxonomy" id="68895"/>
    <lineage>
        <taxon>Bacteria</taxon>
        <taxon>Pseudomonadati</taxon>
        <taxon>Pseudomonadota</taxon>
        <taxon>Betaproteobacteria</taxon>
        <taxon>Burkholderiales</taxon>
        <taxon>Burkholderiaceae</taxon>
        <taxon>Cupriavidus</taxon>
    </lineage>
</organism>
<dbReference type="EMBL" id="JARJLM010000509">
    <property type="protein sequence ID" value="MDF3837451.1"/>
    <property type="molecule type" value="Genomic_DNA"/>
</dbReference>
<accession>A0ABT6AXU6</accession>
<dbReference type="RefSeq" id="WP_017230660.1">
    <property type="nucleotide sequence ID" value="NZ_JARJLM010000509.1"/>
</dbReference>
<proteinExistence type="predicted"/>
<protein>
    <submittedName>
        <fullName evidence="1">Uncharacterized protein</fullName>
    </submittedName>
</protein>
<gene>
    <name evidence="1" type="ORF">P3W85_31545</name>
</gene>
<sequence length="99" mass="10726">MPSTHNEISYRVMPRAKALADGGYLPKVRLFVYQGSTPLNEVDLYARSGSSPQHADALLIAQALALRVRAVLNDARARGGATDAIQAVLRRIGLRTRIG</sequence>